<dbReference type="PANTHER" id="PTHR43861">
    <property type="entry name" value="TRANS-ACONITATE 2-METHYLTRANSFERASE-RELATED"/>
    <property type="match status" value="1"/>
</dbReference>
<evidence type="ECO:0000256" key="1">
    <source>
        <dbReference type="SAM" id="MobiDB-lite"/>
    </source>
</evidence>
<dbReference type="GO" id="GO:0008168">
    <property type="term" value="F:methyltransferase activity"/>
    <property type="evidence" value="ECO:0007669"/>
    <property type="project" value="UniProtKB-KW"/>
</dbReference>
<dbReference type="EC" id="2.1.1.-" evidence="3"/>
<feature type="region of interest" description="Disordered" evidence="1">
    <location>
        <begin position="1"/>
        <end position="21"/>
    </location>
</feature>
<feature type="domain" description="Methyltransferase type 11" evidence="2">
    <location>
        <begin position="102"/>
        <end position="195"/>
    </location>
</feature>
<evidence type="ECO:0000259" key="2">
    <source>
        <dbReference type="Pfam" id="PF08241"/>
    </source>
</evidence>
<dbReference type="InterPro" id="IPR013216">
    <property type="entry name" value="Methyltransf_11"/>
</dbReference>
<dbReference type="GO" id="GO:0032259">
    <property type="term" value="P:methylation"/>
    <property type="evidence" value="ECO:0007669"/>
    <property type="project" value="UniProtKB-KW"/>
</dbReference>
<name>A0ABW7AHG7_9ACTN</name>
<dbReference type="CDD" id="cd02440">
    <property type="entry name" value="AdoMet_MTases"/>
    <property type="match status" value="1"/>
</dbReference>
<accession>A0ABW7AHG7</accession>
<dbReference type="Proteomes" id="UP001603978">
    <property type="component" value="Unassembled WGS sequence"/>
</dbReference>
<evidence type="ECO:0000313" key="3">
    <source>
        <dbReference type="EMBL" id="MFG1705795.1"/>
    </source>
</evidence>
<gene>
    <name evidence="3" type="ORF">ACFLIM_21610</name>
</gene>
<organism evidence="3 4">
    <name type="scientific">Nonomuraea marmarensis</name>
    <dbReference type="NCBI Taxonomy" id="3351344"/>
    <lineage>
        <taxon>Bacteria</taxon>
        <taxon>Bacillati</taxon>
        <taxon>Actinomycetota</taxon>
        <taxon>Actinomycetes</taxon>
        <taxon>Streptosporangiales</taxon>
        <taxon>Streptosporangiaceae</taxon>
        <taxon>Nonomuraea</taxon>
    </lineage>
</organism>
<keyword evidence="3" id="KW-0489">Methyltransferase</keyword>
<protein>
    <submittedName>
        <fullName evidence="3">Class I SAM-dependent methyltransferase</fullName>
        <ecNumber evidence="3">2.1.1.-</ecNumber>
    </submittedName>
</protein>
<dbReference type="Gene3D" id="3.40.50.150">
    <property type="entry name" value="Vaccinia Virus protein VP39"/>
    <property type="match status" value="1"/>
</dbReference>
<dbReference type="EMBL" id="JBICRM010000012">
    <property type="protein sequence ID" value="MFG1705795.1"/>
    <property type="molecule type" value="Genomic_DNA"/>
</dbReference>
<keyword evidence="4" id="KW-1185">Reference proteome</keyword>
<keyword evidence="3" id="KW-0808">Transferase</keyword>
<proteinExistence type="predicted"/>
<evidence type="ECO:0000313" key="4">
    <source>
        <dbReference type="Proteomes" id="UP001603978"/>
    </source>
</evidence>
<sequence length="268" mass="28287">MDVRSTGLPSDRPPPAGENPDEAVTVEAVQPGRAELVLEQRHHENVGGRWQDARMTSIAAYWDTAAGTFDEEADHGLRDPEVRAAWAARLAAWVPRGPLDVLDLGCGTGSLSLLLAERGHRVLGVDLAPRMVERARAKLSGTSAAVLVADAARPPVGERSFDVVLARHLLWTIPDPEAALARWAGLLRPGGRLVLVEGRWGTPAEASGDSPGAGGVSGDLPWAGGVGAGDLVTALRPIVADVRVDPLTDPALWGKEIDDERYAVVALT</sequence>
<dbReference type="SUPFAM" id="SSF53335">
    <property type="entry name" value="S-adenosyl-L-methionine-dependent methyltransferases"/>
    <property type="match status" value="1"/>
</dbReference>
<comment type="caution">
    <text evidence="3">The sequence shown here is derived from an EMBL/GenBank/DDBJ whole genome shotgun (WGS) entry which is preliminary data.</text>
</comment>
<dbReference type="InterPro" id="IPR029063">
    <property type="entry name" value="SAM-dependent_MTases_sf"/>
</dbReference>
<dbReference type="RefSeq" id="WP_393168082.1">
    <property type="nucleotide sequence ID" value="NZ_JBICRM010000012.1"/>
</dbReference>
<reference evidence="3 4" key="1">
    <citation type="submission" date="2024-10" db="EMBL/GenBank/DDBJ databases">
        <authorList>
            <person name="Topkara A.R."/>
            <person name="Saygin H."/>
        </authorList>
    </citation>
    <scope>NUCLEOTIDE SEQUENCE [LARGE SCALE GENOMIC DNA]</scope>
    <source>
        <strain evidence="3 4">M3C6</strain>
    </source>
</reference>
<dbReference type="Pfam" id="PF08241">
    <property type="entry name" value="Methyltransf_11"/>
    <property type="match status" value="1"/>
</dbReference>